<feature type="non-terminal residue" evidence="2">
    <location>
        <position position="1"/>
    </location>
</feature>
<dbReference type="Proteomes" id="UP001189429">
    <property type="component" value="Unassembled WGS sequence"/>
</dbReference>
<dbReference type="EMBL" id="CAUYUJ010017107">
    <property type="protein sequence ID" value="CAK0871841.1"/>
    <property type="molecule type" value="Genomic_DNA"/>
</dbReference>
<protein>
    <recommendedName>
        <fullName evidence="1">Glutamine amidotransferase domain-containing protein</fullName>
    </recommendedName>
</protein>
<evidence type="ECO:0000259" key="1">
    <source>
        <dbReference type="Pfam" id="PF00117"/>
    </source>
</evidence>
<organism evidence="2 3">
    <name type="scientific">Prorocentrum cordatum</name>
    <dbReference type="NCBI Taxonomy" id="2364126"/>
    <lineage>
        <taxon>Eukaryota</taxon>
        <taxon>Sar</taxon>
        <taxon>Alveolata</taxon>
        <taxon>Dinophyceae</taxon>
        <taxon>Prorocentrales</taxon>
        <taxon>Prorocentraceae</taxon>
        <taxon>Prorocentrum</taxon>
    </lineage>
</organism>
<reference evidence="2" key="1">
    <citation type="submission" date="2023-10" db="EMBL/GenBank/DDBJ databases">
        <authorList>
            <person name="Chen Y."/>
            <person name="Shah S."/>
            <person name="Dougan E. K."/>
            <person name="Thang M."/>
            <person name="Chan C."/>
        </authorList>
    </citation>
    <scope>NUCLEOTIDE SEQUENCE [LARGE SCALE GENOMIC DNA]</scope>
</reference>
<dbReference type="InterPro" id="IPR015527">
    <property type="entry name" value="Pept_C26_g-glut_hydrolase"/>
</dbReference>
<proteinExistence type="predicted"/>
<gene>
    <name evidence="2" type="ORF">PCOR1329_LOCUS57517</name>
</gene>
<dbReference type="SUPFAM" id="SSF52317">
    <property type="entry name" value="Class I glutamine amidotransferase-like"/>
    <property type="match status" value="1"/>
</dbReference>
<dbReference type="PROSITE" id="PS51273">
    <property type="entry name" value="GATASE_TYPE_1"/>
    <property type="match status" value="1"/>
</dbReference>
<dbReference type="Pfam" id="PF00117">
    <property type="entry name" value="GATase"/>
    <property type="match status" value="1"/>
</dbReference>
<dbReference type="Gene3D" id="3.40.50.880">
    <property type="match status" value="1"/>
</dbReference>
<dbReference type="InterPro" id="IPR029062">
    <property type="entry name" value="Class_I_gatase-like"/>
</dbReference>
<feature type="domain" description="Glutamine amidotransferase" evidence="1">
    <location>
        <begin position="3"/>
        <end position="45"/>
    </location>
</feature>
<keyword evidence="3" id="KW-1185">Reference proteome</keyword>
<accession>A0ABN9VFA8</accession>
<evidence type="ECO:0000313" key="3">
    <source>
        <dbReference type="Proteomes" id="UP001189429"/>
    </source>
</evidence>
<name>A0ABN9VFA8_9DINO</name>
<dbReference type="InterPro" id="IPR017926">
    <property type="entry name" value="GATASE"/>
</dbReference>
<dbReference type="PANTHER" id="PTHR11315:SF0">
    <property type="entry name" value="FOLATE GAMMA-GLUTAMYL HYDROLASE"/>
    <property type="match status" value="1"/>
</dbReference>
<sequence>GLTAEFDILATSSDRTGRPYVAMIQGKRLPFYAVQFHPEKIRYVENGRYRHNIPKTDEARCVADDLAEFFASELQKGAPCLCHRGGEEAVLGARGSLGEALHRTVGAFRCAASRSARLLASSQTAREAGRA</sequence>
<dbReference type="PANTHER" id="PTHR11315">
    <property type="entry name" value="PROTEASE FAMILY C26 GAMMA-GLUTAMYL HYDROLASE"/>
    <property type="match status" value="1"/>
</dbReference>
<comment type="caution">
    <text evidence="2">The sequence shown here is derived from an EMBL/GenBank/DDBJ whole genome shotgun (WGS) entry which is preliminary data.</text>
</comment>
<evidence type="ECO:0000313" key="2">
    <source>
        <dbReference type="EMBL" id="CAK0871841.1"/>
    </source>
</evidence>